<evidence type="ECO:0000313" key="6">
    <source>
        <dbReference type="EMBL" id="SCM72202.1"/>
    </source>
</evidence>
<evidence type="ECO:0000256" key="4">
    <source>
        <dbReference type="ARBA" id="ARBA00023136"/>
    </source>
</evidence>
<feature type="transmembrane region" description="Helical" evidence="5">
    <location>
        <begin position="226"/>
        <end position="244"/>
    </location>
</feature>
<feature type="transmembrane region" description="Helical" evidence="5">
    <location>
        <begin position="94"/>
        <end position="113"/>
    </location>
</feature>
<comment type="subcellular location">
    <subcellularLocation>
        <location evidence="5">Cell membrane</location>
        <topology evidence="5">Multi-pass membrane protein</topology>
    </subcellularLocation>
    <subcellularLocation>
        <location evidence="1">Membrane</location>
        <topology evidence="1">Multi-pass membrane protein</topology>
    </subcellularLocation>
</comment>
<keyword evidence="3 5" id="KW-1133">Transmembrane helix</keyword>
<feature type="transmembrane region" description="Helical" evidence="5">
    <location>
        <begin position="196"/>
        <end position="214"/>
    </location>
</feature>
<accession>A0A212L3P8</accession>
<evidence type="ECO:0000256" key="3">
    <source>
        <dbReference type="ARBA" id="ARBA00022989"/>
    </source>
</evidence>
<dbReference type="Pfam" id="PF01925">
    <property type="entry name" value="TauE"/>
    <property type="match status" value="1"/>
</dbReference>
<reference evidence="6" key="1">
    <citation type="submission" date="2016-08" db="EMBL/GenBank/DDBJ databases">
        <authorList>
            <person name="Seilhamer J.J."/>
        </authorList>
    </citation>
    <scope>NUCLEOTIDE SEQUENCE</scope>
    <source>
        <strain evidence="6">86-1</strain>
    </source>
</reference>
<feature type="transmembrane region" description="Helical" evidence="5">
    <location>
        <begin position="6"/>
        <end position="34"/>
    </location>
</feature>
<organism evidence="6">
    <name type="scientific">uncultured Desulfovibrio sp</name>
    <dbReference type="NCBI Taxonomy" id="167968"/>
    <lineage>
        <taxon>Bacteria</taxon>
        <taxon>Pseudomonadati</taxon>
        <taxon>Thermodesulfobacteriota</taxon>
        <taxon>Desulfovibrionia</taxon>
        <taxon>Desulfovibrionales</taxon>
        <taxon>Desulfovibrionaceae</taxon>
        <taxon>Desulfovibrio</taxon>
        <taxon>environmental samples</taxon>
    </lineage>
</organism>
<dbReference type="GO" id="GO:0005886">
    <property type="term" value="C:plasma membrane"/>
    <property type="evidence" value="ECO:0007669"/>
    <property type="project" value="UniProtKB-SubCell"/>
</dbReference>
<proteinExistence type="inferred from homology"/>
<sequence length="245" mass="25407">MVTIVLYLVSLLVGFLMGITGVGGILIPPALILFSGQETHMAMGTALASFLPVGVVGTVMYRRLGHIEWYKALPYMAGSLAAWPGSLLNARLPAGPLVAMLACIIMFAGLCALRPPRTGKGSAFWQSGKGFFCIGAITGLLAGLTGAGGSVVSIPWMIIAGVSPMTAVGLAMPYQVTTALFGTIGNVANGHVDFAILPYICLMALIGLFAGIAVTKRIPTEVLRKLIGGLCCGLGLFLLLRLILS</sequence>
<evidence type="ECO:0000256" key="5">
    <source>
        <dbReference type="RuleBase" id="RU363041"/>
    </source>
</evidence>
<dbReference type="PANTHER" id="PTHR43701:SF2">
    <property type="entry name" value="MEMBRANE TRANSPORTER PROTEIN YJNA-RELATED"/>
    <property type="match status" value="1"/>
</dbReference>
<protein>
    <recommendedName>
        <fullName evidence="5">Probable membrane transporter protein</fullName>
    </recommendedName>
</protein>
<dbReference type="RefSeq" id="WP_179980097.1">
    <property type="nucleotide sequence ID" value="NZ_LT608333.1"/>
</dbReference>
<dbReference type="EMBL" id="FMJC01000002">
    <property type="protein sequence ID" value="SCM72202.1"/>
    <property type="molecule type" value="Genomic_DNA"/>
</dbReference>
<keyword evidence="5" id="KW-1003">Cell membrane</keyword>
<dbReference type="AlphaFoldDB" id="A0A212L3P8"/>
<keyword evidence="2 5" id="KW-0812">Transmembrane</keyword>
<name>A0A212L3P8_9BACT</name>
<feature type="transmembrane region" description="Helical" evidence="5">
    <location>
        <begin position="134"/>
        <end position="159"/>
    </location>
</feature>
<comment type="similarity">
    <text evidence="5">Belongs to the 4-toluene sulfonate uptake permease (TSUP) (TC 2.A.102) family.</text>
</comment>
<feature type="transmembrane region" description="Helical" evidence="5">
    <location>
        <begin position="41"/>
        <end position="61"/>
    </location>
</feature>
<evidence type="ECO:0000256" key="1">
    <source>
        <dbReference type="ARBA" id="ARBA00004141"/>
    </source>
</evidence>
<gene>
    <name evidence="6" type="ORF">KL86DES1_20459</name>
</gene>
<dbReference type="InterPro" id="IPR002781">
    <property type="entry name" value="TM_pro_TauE-like"/>
</dbReference>
<evidence type="ECO:0000256" key="2">
    <source>
        <dbReference type="ARBA" id="ARBA00022692"/>
    </source>
</evidence>
<dbReference type="InterPro" id="IPR051598">
    <property type="entry name" value="TSUP/Inactive_protease-like"/>
</dbReference>
<dbReference type="PANTHER" id="PTHR43701">
    <property type="entry name" value="MEMBRANE TRANSPORTER PROTEIN MJ0441-RELATED"/>
    <property type="match status" value="1"/>
</dbReference>
<keyword evidence="4 5" id="KW-0472">Membrane</keyword>